<name>A0A016WD10_9BILA</name>
<protein>
    <submittedName>
        <fullName evidence="1">Uncharacterized protein</fullName>
    </submittedName>
</protein>
<evidence type="ECO:0000313" key="1">
    <source>
        <dbReference type="EMBL" id="EYC36898.1"/>
    </source>
</evidence>
<dbReference type="Gene3D" id="2.40.50.780">
    <property type="match status" value="1"/>
</dbReference>
<evidence type="ECO:0000313" key="2">
    <source>
        <dbReference type="Proteomes" id="UP000024635"/>
    </source>
</evidence>
<organism evidence="1 2">
    <name type="scientific">Ancylostoma ceylanicum</name>
    <dbReference type="NCBI Taxonomy" id="53326"/>
    <lineage>
        <taxon>Eukaryota</taxon>
        <taxon>Metazoa</taxon>
        <taxon>Ecdysozoa</taxon>
        <taxon>Nematoda</taxon>
        <taxon>Chromadorea</taxon>
        <taxon>Rhabditida</taxon>
        <taxon>Rhabditina</taxon>
        <taxon>Rhabditomorpha</taxon>
        <taxon>Strongyloidea</taxon>
        <taxon>Ancylostomatidae</taxon>
        <taxon>Ancylostomatinae</taxon>
        <taxon>Ancylostoma</taxon>
    </lineage>
</organism>
<comment type="caution">
    <text evidence="1">The sequence shown here is derived from an EMBL/GenBank/DDBJ whole genome shotgun (WGS) entry which is preliminary data.</text>
</comment>
<keyword evidence="2" id="KW-1185">Reference proteome</keyword>
<gene>
    <name evidence="1" type="primary">Acey_s0846.g2661</name>
    <name evidence="1" type="ORF">Y032_0846g2661</name>
</gene>
<proteinExistence type="predicted"/>
<dbReference type="EMBL" id="JARK01000446">
    <property type="protein sequence ID" value="EYC36898.1"/>
    <property type="molecule type" value="Genomic_DNA"/>
</dbReference>
<dbReference type="Proteomes" id="UP000024635">
    <property type="component" value="Unassembled WGS sequence"/>
</dbReference>
<reference evidence="2" key="1">
    <citation type="journal article" date="2015" name="Nat. Genet.">
        <title>The genome and transcriptome of the zoonotic hookworm Ancylostoma ceylanicum identify infection-specific gene families.</title>
        <authorList>
            <person name="Schwarz E.M."/>
            <person name="Hu Y."/>
            <person name="Antoshechkin I."/>
            <person name="Miller M.M."/>
            <person name="Sternberg P.W."/>
            <person name="Aroian R.V."/>
        </authorList>
    </citation>
    <scope>NUCLEOTIDE SEQUENCE</scope>
    <source>
        <strain evidence="2">HY135</strain>
    </source>
</reference>
<accession>A0A016WD10</accession>
<sequence length="188" mass="22490">MSSHHWFGRPFGRLHGNSRSRPTLQTMSPLARRTWPYYLRRVSRSLSEIGAMPNRSRIFSLRMRTPVIERYFNFAALMGATTSWTTLPSAEIWEINVTHSGAWGNKSEDHWLYWVQYIRKIKEYASLQPYNPEVFVVRRREYKKSNCSVSLQNGEHYIVGYWRSRPNFVWVRPRNNLTYEEKKLLKLD</sequence>
<dbReference type="AlphaFoldDB" id="A0A016WD10"/>